<name>A0A6G7Y6H7_9ACTN</name>
<evidence type="ECO:0000313" key="2">
    <source>
        <dbReference type="Proteomes" id="UP000501058"/>
    </source>
</evidence>
<dbReference type="InterPro" id="IPR011989">
    <property type="entry name" value="ARM-like"/>
</dbReference>
<dbReference type="KEGG" id="prv:G7070_08615"/>
<dbReference type="Gene3D" id="1.25.10.10">
    <property type="entry name" value="Leucine-rich Repeat Variant"/>
    <property type="match status" value="2"/>
</dbReference>
<accession>A0A6G7Y6H7</accession>
<dbReference type="SMART" id="SM00567">
    <property type="entry name" value="EZ_HEAT"/>
    <property type="match status" value="6"/>
</dbReference>
<dbReference type="Proteomes" id="UP000501058">
    <property type="component" value="Chromosome"/>
</dbReference>
<dbReference type="InterPro" id="IPR004155">
    <property type="entry name" value="PBS_lyase_HEAT"/>
</dbReference>
<organism evidence="1 2">
    <name type="scientific">Propioniciclava coleopterorum</name>
    <dbReference type="NCBI Taxonomy" id="2714937"/>
    <lineage>
        <taxon>Bacteria</taxon>
        <taxon>Bacillati</taxon>
        <taxon>Actinomycetota</taxon>
        <taxon>Actinomycetes</taxon>
        <taxon>Propionibacteriales</taxon>
        <taxon>Propionibacteriaceae</taxon>
        <taxon>Propioniciclava</taxon>
    </lineage>
</organism>
<dbReference type="PANTHER" id="PTHR12697">
    <property type="entry name" value="PBS LYASE HEAT-LIKE PROTEIN"/>
    <property type="match status" value="1"/>
</dbReference>
<protein>
    <submittedName>
        <fullName evidence="1">HEAT repeat domain-containing protein</fullName>
    </submittedName>
</protein>
<keyword evidence="2" id="KW-1185">Reference proteome</keyword>
<proteinExistence type="predicted"/>
<dbReference type="SUPFAM" id="SSF48371">
    <property type="entry name" value="ARM repeat"/>
    <property type="match status" value="1"/>
</dbReference>
<evidence type="ECO:0000313" key="1">
    <source>
        <dbReference type="EMBL" id="QIK72319.1"/>
    </source>
</evidence>
<dbReference type="Pfam" id="PF13646">
    <property type="entry name" value="HEAT_2"/>
    <property type="match status" value="2"/>
</dbReference>
<dbReference type="PANTHER" id="PTHR12697:SF5">
    <property type="entry name" value="DEOXYHYPUSINE HYDROXYLASE"/>
    <property type="match status" value="1"/>
</dbReference>
<dbReference type="InterPro" id="IPR016024">
    <property type="entry name" value="ARM-type_fold"/>
</dbReference>
<dbReference type="RefSeq" id="WP_166233395.1">
    <property type="nucleotide sequence ID" value="NZ_CP049865.1"/>
</dbReference>
<gene>
    <name evidence="1" type="ORF">G7070_08615</name>
</gene>
<dbReference type="GO" id="GO:0016491">
    <property type="term" value="F:oxidoreductase activity"/>
    <property type="evidence" value="ECO:0007669"/>
    <property type="project" value="TreeGrafter"/>
</dbReference>
<sequence length="247" mass="25154">MNDTNTDQLITLLSHPDGTTRRQAALALGVRHDGTPAAASALIERLVVEGDSCVREDLTWATVQHIDQALPQVLGMLDAESADTRRTGAHVLSKAADPAHLDALAPLLADPHADVAIKAYRAVANTGRPEALPLLATRLGDGDALQKDALTGAFFRFGADAVPALVTALGSDAARVREHAADALGHLGEDAAGGADALAALASDPEADVRLAALAALSQLGEEAAAQAAAFAGDPDPRVAAVASRLG</sequence>
<reference evidence="1 2" key="1">
    <citation type="submission" date="2020-03" db="EMBL/GenBank/DDBJ databases">
        <title>Propioniciclava sp. nov., isolated from Hydrophilus acuminatus.</title>
        <authorList>
            <person name="Hyun D.-W."/>
            <person name="Bae J.-W."/>
        </authorList>
    </citation>
    <scope>NUCLEOTIDE SEQUENCE [LARGE SCALE GENOMIC DNA]</scope>
    <source>
        <strain evidence="1 2">HDW11</strain>
    </source>
</reference>
<dbReference type="AlphaFoldDB" id="A0A6G7Y6H7"/>
<dbReference type="EMBL" id="CP049865">
    <property type="protein sequence ID" value="QIK72319.1"/>
    <property type="molecule type" value="Genomic_DNA"/>
</dbReference>